<evidence type="ECO:0000313" key="1">
    <source>
        <dbReference type="EMBL" id="NME67183.1"/>
    </source>
</evidence>
<evidence type="ECO:0000313" key="2">
    <source>
        <dbReference type="Proteomes" id="UP000576082"/>
    </source>
</evidence>
<dbReference type="EMBL" id="JABANE010000008">
    <property type="protein sequence ID" value="NME67183.1"/>
    <property type="molecule type" value="Genomic_DNA"/>
</dbReference>
<dbReference type="Proteomes" id="UP000576082">
    <property type="component" value="Unassembled WGS sequence"/>
</dbReference>
<protein>
    <submittedName>
        <fullName evidence="1">Uncharacterized protein</fullName>
    </submittedName>
</protein>
<keyword evidence="2" id="KW-1185">Reference proteome</keyword>
<comment type="caution">
    <text evidence="1">The sequence shown here is derived from an EMBL/GenBank/DDBJ whole genome shotgun (WGS) entry which is preliminary data.</text>
</comment>
<dbReference type="RefSeq" id="WP_169655343.1">
    <property type="nucleotide sequence ID" value="NZ_JABANE010000008.1"/>
</dbReference>
<gene>
    <name evidence="1" type="ORF">HHU12_04310</name>
</gene>
<name>A0A7X9P0W4_9BACT</name>
<sequence>MPKKYYMGLKGVKKEIDKDTYDMIKGLKEIILSKRRNVEIGVKIDAKSKDVGEVTDLKIESK</sequence>
<reference evidence="1 2" key="1">
    <citation type="submission" date="2020-04" db="EMBL/GenBank/DDBJ databases">
        <title>Flammeovirga sp. SR4, a novel species isolated from seawater.</title>
        <authorList>
            <person name="Wang X."/>
        </authorList>
    </citation>
    <scope>NUCLEOTIDE SEQUENCE [LARGE SCALE GENOMIC DNA]</scope>
    <source>
        <strain evidence="1 2">ATCC 23126</strain>
    </source>
</reference>
<organism evidence="1 2">
    <name type="scientific">Flammeovirga aprica JL-4</name>
    <dbReference type="NCBI Taxonomy" id="694437"/>
    <lineage>
        <taxon>Bacteria</taxon>
        <taxon>Pseudomonadati</taxon>
        <taxon>Bacteroidota</taxon>
        <taxon>Cytophagia</taxon>
        <taxon>Cytophagales</taxon>
        <taxon>Flammeovirgaceae</taxon>
        <taxon>Flammeovirga</taxon>
    </lineage>
</organism>
<dbReference type="AlphaFoldDB" id="A0A7X9P0W4"/>
<accession>A0A7X9P0W4</accession>
<proteinExistence type="predicted"/>